<gene>
    <name evidence="1" type="ORF">AL533_13175</name>
</gene>
<accession>A0A2L1VJ73</accession>
<evidence type="ECO:0000313" key="1">
    <source>
        <dbReference type="EMBL" id="AVF45263.1"/>
    </source>
</evidence>
<dbReference type="EMBL" id="CP014019">
    <property type="protein sequence ID" value="AVF45263.1"/>
    <property type="molecule type" value="Genomic_DNA"/>
</dbReference>
<sequence length="85" mass="9950">MNDWQILRSRYGSNRSYKNRLALLPSKFEDFSNWLVDQGADVFSRTEQNELLRFRLNGQLGIWYESGSGNLLMHDLADKYMETAA</sequence>
<protein>
    <submittedName>
        <fullName evidence="1">Uncharacterized protein</fullName>
    </submittedName>
</protein>
<proteinExistence type="predicted"/>
<name>A0A2L1VJ73_ACINO</name>
<dbReference type="Proteomes" id="UP000237921">
    <property type="component" value="Chromosome"/>
</dbReference>
<evidence type="ECO:0000313" key="2">
    <source>
        <dbReference type="Proteomes" id="UP000237921"/>
    </source>
</evidence>
<dbReference type="RefSeq" id="WP_078207999.1">
    <property type="nucleotide sequence ID" value="NZ_CP014019.1"/>
</dbReference>
<reference evidence="2" key="1">
    <citation type="submission" date="2017-12" db="EMBL/GenBank/DDBJ databases">
        <title>FDA dAtabase for Regulatory Grade micrObial Sequences (FDA-ARGOS): Supporting development and validation of Infectious Disease Dx tests.</title>
        <authorList>
            <person name="Hoffmann M."/>
            <person name="Allard M."/>
            <person name="Evans P."/>
            <person name="Brown E."/>
            <person name="Tallon L."/>
            <person name="Sadzewicz L."/>
            <person name="Sengamalay N."/>
            <person name="Ott S."/>
            <person name="Godinez A."/>
            <person name="Nagaraj S."/>
            <person name="Vavikolanu K."/>
            <person name="Aluvathingal J."/>
            <person name="Nadendla S."/>
            <person name="Sichtig H."/>
        </authorList>
    </citation>
    <scope>NUCLEOTIDE SEQUENCE [LARGE SCALE GENOMIC DNA]</scope>
    <source>
        <strain evidence="2">FDAARGOS_129</strain>
    </source>
</reference>
<dbReference type="AlphaFoldDB" id="A0A2L1VJ73"/>
<organism evidence="1 2">
    <name type="scientific">Acinetobacter nosocomialis</name>
    <dbReference type="NCBI Taxonomy" id="106654"/>
    <lineage>
        <taxon>Bacteria</taxon>
        <taxon>Pseudomonadati</taxon>
        <taxon>Pseudomonadota</taxon>
        <taxon>Gammaproteobacteria</taxon>
        <taxon>Moraxellales</taxon>
        <taxon>Moraxellaceae</taxon>
        <taxon>Acinetobacter</taxon>
        <taxon>Acinetobacter calcoaceticus/baumannii complex</taxon>
    </lineage>
</organism>